<keyword evidence="6 8" id="KW-0411">Iron-sulfur</keyword>
<dbReference type="Pfam" id="PF04055">
    <property type="entry name" value="Radical_SAM"/>
    <property type="match status" value="1"/>
</dbReference>
<dbReference type="EMBL" id="REFO01000011">
    <property type="protein sequence ID" value="RMA97124.1"/>
    <property type="molecule type" value="Genomic_DNA"/>
</dbReference>
<feature type="binding site" evidence="8">
    <location>
        <begin position="126"/>
        <end position="128"/>
    </location>
    <ligand>
        <name>S-adenosyl-L-methionine</name>
        <dbReference type="ChEBI" id="CHEBI:59789"/>
    </ligand>
</feature>
<evidence type="ECO:0000256" key="8">
    <source>
        <dbReference type="HAMAP-Rule" id="MF_00917"/>
    </source>
</evidence>
<keyword evidence="2 8" id="KW-0949">S-adenosyl-L-methionine</keyword>
<keyword evidence="5 8" id="KW-0408">Iron</keyword>
<dbReference type="InterPro" id="IPR007197">
    <property type="entry name" value="rSAM"/>
</dbReference>
<dbReference type="InterPro" id="IPR058240">
    <property type="entry name" value="rSAM_sf"/>
</dbReference>
<dbReference type="SFLD" id="SFLDG01067">
    <property type="entry name" value="SPASM/twitch_domain_containing"/>
    <property type="match status" value="1"/>
</dbReference>
<reference evidence="10 11" key="1">
    <citation type="submission" date="2018-10" db="EMBL/GenBank/DDBJ databases">
        <title>Genomic Encyclopedia of Archaeal and Bacterial Type Strains, Phase II (KMG-II): from individual species to whole genera.</title>
        <authorList>
            <person name="Goeker M."/>
        </authorList>
    </citation>
    <scope>NUCLEOTIDE SEQUENCE [LARGE SCALE GENOMIC DNA]</scope>
    <source>
        <strain evidence="10 11">VM1</strain>
    </source>
</reference>
<dbReference type="UniPathway" id="UPA00391"/>
<feature type="binding site" evidence="8">
    <location>
        <position position="39"/>
    </location>
    <ligand>
        <name>[4Fe-4S] cluster</name>
        <dbReference type="ChEBI" id="CHEBI:49883"/>
        <note>4Fe-4S-S-AdoMet</note>
    </ligand>
</feature>
<evidence type="ECO:0000256" key="1">
    <source>
        <dbReference type="ARBA" id="ARBA00022485"/>
    </source>
</evidence>
<evidence type="ECO:0000256" key="3">
    <source>
        <dbReference type="ARBA" id="ARBA00022723"/>
    </source>
</evidence>
<evidence type="ECO:0000256" key="2">
    <source>
        <dbReference type="ARBA" id="ARBA00022691"/>
    </source>
</evidence>
<feature type="binding site" evidence="8">
    <location>
        <position position="41"/>
    </location>
    <ligand>
        <name>Mg(2+)</name>
        <dbReference type="ChEBI" id="CHEBI:18420"/>
    </ligand>
</feature>
<comment type="cofactor">
    <cofactor evidence="8">
        <name>[4Fe-4S] cluster</name>
        <dbReference type="ChEBI" id="CHEBI:49883"/>
    </cofactor>
    <text evidence="8">Binds 1 [4Fe-4S] cluster. The cluster is coordinated with 3 cysteines and an exchangeable S-adenosyl-L-methionine.</text>
</comment>
<comment type="caution">
    <text evidence="8">Lacks conserved residue(s) required for the propagation of feature annotation.</text>
</comment>
<dbReference type="RefSeq" id="WP_121922916.1">
    <property type="nucleotide sequence ID" value="NZ_REFO01000011.1"/>
</dbReference>
<keyword evidence="7 8" id="KW-0456">Lyase</keyword>
<dbReference type="GO" id="GO:0008616">
    <property type="term" value="P:tRNA queuosine(34) biosynthetic process"/>
    <property type="evidence" value="ECO:0007669"/>
    <property type="project" value="UniProtKB-UniRule"/>
</dbReference>
<dbReference type="EC" id="4.3.99.3" evidence="8"/>
<dbReference type="Gene3D" id="3.20.20.70">
    <property type="entry name" value="Aldolase class I"/>
    <property type="match status" value="1"/>
</dbReference>
<feature type="domain" description="Radical SAM core" evidence="9">
    <location>
        <begin position="19"/>
        <end position="214"/>
    </location>
</feature>
<gene>
    <name evidence="8" type="primary">queE</name>
    <name evidence="10" type="ORF">CLV39_0779</name>
</gene>
<dbReference type="InterPro" id="IPR024924">
    <property type="entry name" value="7-CO-7-deazaguanine_synth-like"/>
</dbReference>
<keyword evidence="8" id="KW-0671">Queuosine biosynthesis</keyword>
<accession>A0A3M0BL16</accession>
<evidence type="ECO:0000256" key="4">
    <source>
        <dbReference type="ARBA" id="ARBA00022842"/>
    </source>
</evidence>
<evidence type="ECO:0000256" key="7">
    <source>
        <dbReference type="ARBA" id="ARBA00023239"/>
    </source>
</evidence>
<comment type="similarity">
    <text evidence="8">Belongs to the radical SAM superfamily. 7-carboxy-7-deazaguanine synthase family.</text>
</comment>
<comment type="subunit">
    <text evidence="8">Homodimer.</text>
</comment>
<feature type="binding site" evidence="8">
    <location>
        <begin position="38"/>
        <end position="40"/>
    </location>
    <ligand>
        <name>S-adenosyl-L-methionine</name>
        <dbReference type="ChEBI" id="CHEBI:59789"/>
    </ligand>
</feature>
<feature type="binding site" evidence="8">
    <location>
        <begin position="13"/>
        <end position="15"/>
    </location>
    <ligand>
        <name>substrate</name>
    </ligand>
</feature>
<dbReference type="GO" id="GO:0000287">
    <property type="term" value="F:magnesium ion binding"/>
    <property type="evidence" value="ECO:0007669"/>
    <property type="project" value="UniProtKB-UniRule"/>
</dbReference>
<dbReference type="CDD" id="cd01335">
    <property type="entry name" value="Radical_SAM"/>
    <property type="match status" value="1"/>
</dbReference>
<keyword evidence="11" id="KW-1185">Reference proteome</keyword>
<keyword evidence="3 8" id="KW-0479">Metal-binding</keyword>
<dbReference type="Proteomes" id="UP000280842">
    <property type="component" value="Unassembled WGS sequence"/>
</dbReference>
<protein>
    <recommendedName>
        <fullName evidence="8">7-carboxy-7-deazaguanine synthase</fullName>
        <shortName evidence="8">CDG synthase</shortName>
        <ecNumber evidence="8">4.3.99.3</ecNumber>
    </recommendedName>
    <alternativeName>
        <fullName evidence="8">Queuosine biosynthesis protein QueE</fullName>
    </alternativeName>
</protein>
<evidence type="ECO:0000313" key="11">
    <source>
        <dbReference type="Proteomes" id="UP000280842"/>
    </source>
</evidence>
<evidence type="ECO:0000256" key="5">
    <source>
        <dbReference type="ARBA" id="ARBA00023004"/>
    </source>
</evidence>
<evidence type="ECO:0000259" key="9">
    <source>
        <dbReference type="PROSITE" id="PS51918"/>
    </source>
</evidence>
<feature type="binding site" evidence="8">
    <location>
        <position position="32"/>
    </location>
    <ligand>
        <name>[4Fe-4S] cluster</name>
        <dbReference type="ChEBI" id="CHEBI:49883"/>
        <note>4Fe-4S-S-AdoMet</note>
    </ligand>
</feature>
<comment type="pathway">
    <text evidence="8">Purine metabolism; 7-cyano-7-deazaguanine biosynthesis.</text>
</comment>
<dbReference type="GO" id="GO:1904047">
    <property type="term" value="F:S-adenosyl-L-methionine binding"/>
    <property type="evidence" value="ECO:0007669"/>
    <property type="project" value="UniProtKB-UniRule"/>
</dbReference>
<sequence>MAKIKIIEIFDSIEGEGSLVGYPVSFIRLEGCNLRCSWCDTKYSYDTENYKLMDINEILKVIKFFKNKKVCLTGGEPLYNEGFDLLFKTLLEEGYFVIIETNGTLFRNIISVLYKRYNKNIHIVCSPKPFNNFYINDKLLPYIKELKFVVDNLLKIEDILKFKDIHLNDIPIILQPEDNKKEMFKKSRDLQKKLLEKNIEVRIIPQYHKIFEVK</sequence>
<dbReference type="AlphaFoldDB" id="A0A3M0BL16"/>
<feature type="binding site" evidence="8">
    <location>
        <position position="28"/>
    </location>
    <ligand>
        <name>substrate</name>
    </ligand>
</feature>
<comment type="caution">
    <text evidence="10">The sequence shown here is derived from an EMBL/GenBank/DDBJ whole genome shotgun (WGS) entry which is preliminary data.</text>
</comment>
<dbReference type="PANTHER" id="PTHR42836">
    <property type="entry name" value="7-CARBOXY-7-DEAZAGUANINE SYNTHASE"/>
    <property type="match status" value="1"/>
</dbReference>
<feature type="binding site" evidence="8">
    <location>
        <position position="36"/>
    </location>
    <ligand>
        <name>[4Fe-4S] cluster</name>
        <dbReference type="ChEBI" id="CHEBI:49883"/>
        <note>4Fe-4S-S-AdoMet</note>
    </ligand>
</feature>
<evidence type="ECO:0000256" key="6">
    <source>
        <dbReference type="ARBA" id="ARBA00023014"/>
    </source>
</evidence>
<comment type="cofactor">
    <cofactor evidence="8">
        <name>Mg(2+)</name>
        <dbReference type="ChEBI" id="CHEBI:18420"/>
    </cofactor>
</comment>
<dbReference type="PIRSF" id="PIRSF000370">
    <property type="entry name" value="QueE"/>
    <property type="match status" value="1"/>
</dbReference>
<organism evidence="10 11">
    <name type="scientific">Hydrogenothermus marinus</name>
    <dbReference type="NCBI Taxonomy" id="133270"/>
    <lineage>
        <taxon>Bacteria</taxon>
        <taxon>Pseudomonadati</taxon>
        <taxon>Aquificota</taxon>
        <taxon>Aquificia</taxon>
        <taxon>Aquificales</taxon>
        <taxon>Hydrogenothermaceae</taxon>
        <taxon>Hydrogenothermus</taxon>
    </lineage>
</organism>
<comment type="function">
    <text evidence="8">Catalyzes the complex heterocyclic radical-mediated conversion of 6-carboxy-5,6,7,8-tetrahydropterin (CPH4) to 7-carboxy-7-deazaguanine (CDG), a step common to the biosynthetic pathways of all 7-deazapurine-containing compounds.</text>
</comment>
<dbReference type="PANTHER" id="PTHR42836:SF1">
    <property type="entry name" value="7-CARBOXY-7-DEAZAGUANINE SYNTHASE"/>
    <property type="match status" value="1"/>
</dbReference>
<keyword evidence="4 8" id="KW-0460">Magnesium</keyword>
<dbReference type="SUPFAM" id="SSF102114">
    <property type="entry name" value="Radical SAM enzymes"/>
    <property type="match status" value="1"/>
</dbReference>
<dbReference type="GO" id="GO:0016840">
    <property type="term" value="F:carbon-nitrogen lyase activity"/>
    <property type="evidence" value="ECO:0007669"/>
    <property type="project" value="UniProtKB-UniRule"/>
</dbReference>
<comment type="catalytic activity">
    <reaction evidence="8">
        <text>6-carboxy-5,6,7,8-tetrahydropterin + H(+) = 7-carboxy-7-carbaguanine + NH4(+)</text>
        <dbReference type="Rhea" id="RHEA:27974"/>
        <dbReference type="ChEBI" id="CHEBI:15378"/>
        <dbReference type="ChEBI" id="CHEBI:28938"/>
        <dbReference type="ChEBI" id="CHEBI:61032"/>
        <dbReference type="ChEBI" id="CHEBI:61036"/>
        <dbReference type="EC" id="4.3.99.3"/>
    </reaction>
</comment>
<dbReference type="PROSITE" id="PS51918">
    <property type="entry name" value="RADICAL_SAM"/>
    <property type="match status" value="1"/>
</dbReference>
<feature type="binding site" evidence="8">
    <location>
        <position position="75"/>
    </location>
    <ligand>
        <name>S-adenosyl-L-methionine</name>
        <dbReference type="ChEBI" id="CHEBI:59789"/>
    </ligand>
</feature>
<name>A0A3M0BL16_9AQUI</name>
<comment type="cofactor">
    <cofactor evidence="8">
        <name>S-adenosyl-L-methionine</name>
        <dbReference type="ChEBI" id="CHEBI:59789"/>
    </cofactor>
    <text evidence="8">Binds 1 S-adenosyl-L-methionine per subunit.</text>
</comment>
<dbReference type="SFLD" id="SFLDS00029">
    <property type="entry name" value="Radical_SAM"/>
    <property type="match status" value="1"/>
</dbReference>
<dbReference type="OrthoDB" id="9792276at2"/>
<dbReference type="GO" id="GO:0051539">
    <property type="term" value="F:4 iron, 4 sulfur cluster binding"/>
    <property type="evidence" value="ECO:0007669"/>
    <property type="project" value="UniProtKB-UniRule"/>
</dbReference>
<dbReference type="HAMAP" id="MF_00917">
    <property type="entry name" value="QueE"/>
    <property type="match status" value="1"/>
</dbReference>
<feature type="binding site" evidence="8">
    <location>
        <begin position="175"/>
        <end position="178"/>
    </location>
    <ligand>
        <name>S-adenosyl-L-methionine</name>
        <dbReference type="ChEBI" id="CHEBI:59789"/>
    </ligand>
</feature>
<evidence type="ECO:0000313" key="10">
    <source>
        <dbReference type="EMBL" id="RMA97124.1"/>
    </source>
</evidence>
<feature type="binding site" evidence="8">
    <location>
        <position position="73"/>
    </location>
    <ligand>
        <name>substrate</name>
    </ligand>
</feature>
<proteinExistence type="inferred from homology"/>
<dbReference type="InterPro" id="IPR013785">
    <property type="entry name" value="Aldolase_TIM"/>
</dbReference>
<keyword evidence="1 8" id="KW-0004">4Fe-4S</keyword>